<accession>A0A1Z2XNV2</accession>
<dbReference type="FunFam" id="3.40.50.2300:FF:000001">
    <property type="entry name" value="DNA-binding response regulator PhoB"/>
    <property type="match status" value="1"/>
</dbReference>
<evidence type="ECO:0000313" key="15">
    <source>
        <dbReference type="Proteomes" id="UP000596035"/>
    </source>
</evidence>
<feature type="domain" description="Response regulatory" evidence="10">
    <location>
        <begin position="3"/>
        <end position="116"/>
    </location>
</feature>
<dbReference type="Gene3D" id="1.10.10.10">
    <property type="entry name" value="Winged helix-like DNA-binding domain superfamily/Winged helix DNA-binding domain"/>
    <property type="match status" value="1"/>
</dbReference>
<keyword evidence="14" id="KW-1185">Reference proteome</keyword>
<dbReference type="InterPro" id="IPR011006">
    <property type="entry name" value="CheY-like_superfamily"/>
</dbReference>
<dbReference type="Pfam" id="PF00486">
    <property type="entry name" value="Trans_reg_C"/>
    <property type="match status" value="1"/>
</dbReference>
<feature type="DNA-binding region" description="OmpR/PhoB-type" evidence="9">
    <location>
        <begin position="125"/>
        <end position="219"/>
    </location>
</feature>
<dbReference type="CDD" id="cd00383">
    <property type="entry name" value="trans_reg_C"/>
    <property type="match status" value="1"/>
</dbReference>
<dbReference type="InterPro" id="IPR001789">
    <property type="entry name" value="Sig_transdc_resp-reg_receiver"/>
</dbReference>
<dbReference type="InterPro" id="IPR001867">
    <property type="entry name" value="OmpR/PhoB-type_DNA-bd"/>
</dbReference>
<keyword evidence="6" id="KW-0804">Transcription</keyword>
<keyword evidence="2 8" id="KW-0597">Phosphoprotein</keyword>
<evidence type="ECO:0000256" key="6">
    <source>
        <dbReference type="ARBA" id="ARBA00023163"/>
    </source>
</evidence>
<reference evidence="14" key="2">
    <citation type="submission" date="2017-05" db="EMBL/GenBank/DDBJ databases">
        <title>Improved OligoMM genomes.</title>
        <authorList>
            <person name="Garzetti D."/>
        </authorList>
    </citation>
    <scope>NUCLEOTIDE SEQUENCE [LARGE SCALE GENOMIC DNA]</scope>
    <source>
        <strain evidence="14">KB18</strain>
    </source>
</reference>
<dbReference type="KEGG" id="amur:ADH66_05210"/>
<dbReference type="PROSITE" id="PS51755">
    <property type="entry name" value="OMPR_PHOB"/>
    <property type="match status" value="1"/>
</dbReference>
<feature type="modified residue" description="4-aspartylphosphate" evidence="8">
    <location>
        <position position="52"/>
    </location>
</feature>
<organism evidence="13 15">
    <name type="scientific">Acutalibacter muris</name>
    <dbReference type="NCBI Taxonomy" id="1796620"/>
    <lineage>
        <taxon>Bacteria</taxon>
        <taxon>Bacillati</taxon>
        <taxon>Bacillota</taxon>
        <taxon>Clostridia</taxon>
        <taxon>Eubacteriales</taxon>
        <taxon>Acutalibacteraceae</taxon>
        <taxon>Acutalibacter</taxon>
    </lineage>
</organism>
<evidence type="ECO:0000256" key="9">
    <source>
        <dbReference type="PROSITE-ProRule" id="PRU01091"/>
    </source>
</evidence>
<dbReference type="GO" id="GO:0000156">
    <property type="term" value="F:phosphorelay response regulator activity"/>
    <property type="evidence" value="ECO:0007669"/>
    <property type="project" value="TreeGrafter"/>
</dbReference>
<dbReference type="Gene3D" id="3.40.50.2300">
    <property type="match status" value="1"/>
</dbReference>
<dbReference type="InterPro" id="IPR036388">
    <property type="entry name" value="WH-like_DNA-bd_sf"/>
</dbReference>
<dbReference type="Proteomes" id="UP000196710">
    <property type="component" value="Chromosome"/>
</dbReference>
<dbReference type="GO" id="GO:0000976">
    <property type="term" value="F:transcription cis-regulatory region binding"/>
    <property type="evidence" value="ECO:0007669"/>
    <property type="project" value="TreeGrafter"/>
</dbReference>
<dbReference type="EMBL" id="CP021422">
    <property type="protein sequence ID" value="ASB40110.1"/>
    <property type="molecule type" value="Genomic_DNA"/>
</dbReference>
<dbReference type="SUPFAM" id="SSF52172">
    <property type="entry name" value="CheY-like"/>
    <property type="match status" value="1"/>
</dbReference>
<dbReference type="PANTHER" id="PTHR48111:SF21">
    <property type="entry name" value="DNA-BINDING DUAL MASTER TRANSCRIPTIONAL REGULATOR RPAA"/>
    <property type="match status" value="1"/>
</dbReference>
<dbReference type="PROSITE" id="PS50110">
    <property type="entry name" value="RESPONSE_REGULATORY"/>
    <property type="match status" value="1"/>
</dbReference>
<evidence type="ECO:0000259" key="10">
    <source>
        <dbReference type="PROSITE" id="PS50110"/>
    </source>
</evidence>
<dbReference type="GO" id="GO:0032993">
    <property type="term" value="C:protein-DNA complex"/>
    <property type="evidence" value="ECO:0007669"/>
    <property type="project" value="TreeGrafter"/>
</dbReference>
<reference evidence="13 15" key="3">
    <citation type="submission" date="2020-11" db="EMBL/GenBank/DDBJ databases">
        <title>Closed and high quality bacterial genomes of the OMM12 community.</title>
        <authorList>
            <person name="Marbouty M."/>
            <person name="Lamy-Besnier Q."/>
            <person name="Debarbieux L."/>
            <person name="Koszul R."/>
        </authorList>
    </citation>
    <scope>NUCLEOTIDE SEQUENCE [LARGE SCALE GENOMIC DNA]</scope>
    <source>
        <strain evidence="13 15">KB18</strain>
    </source>
</reference>
<reference evidence="12" key="1">
    <citation type="journal article" date="2017" name="Genome Announc.">
        <title>High-Quality Whole-Genome Sequences of the Oligo-Mouse-Microbiota Bacterial Community.</title>
        <authorList>
            <person name="Garzetti D."/>
            <person name="Brugiroux S."/>
            <person name="Bunk B."/>
            <person name="Pukall R."/>
            <person name="McCoy K.D."/>
            <person name="Macpherson A.J."/>
            <person name="Stecher B."/>
        </authorList>
    </citation>
    <scope>NUCLEOTIDE SEQUENCE</scope>
    <source>
        <strain evidence="12">KB18</strain>
    </source>
</reference>
<dbReference type="CDD" id="cd17574">
    <property type="entry name" value="REC_OmpR"/>
    <property type="match status" value="1"/>
</dbReference>
<evidence type="ECO:0000313" key="14">
    <source>
        <dbReference type="Proteomes" id="UP000196710"/>
    </source>
</evidence>
<feature type="domain" description="OmpR/PhoB-type" evidence="11">
    <location>
        <begin position="125"/>
        <end position="219"/>
    </location>
</feature>
<keyword evidence="4" id="KW-0805">Transcription regulation</keyword>
<sequence length="221" mass="24643">MAVLLIVEDDTATNVAICEYMRSAGHITLSALDGEQGLQIAREKSVDLVVLDIMLPKRTGLEVLKELRQTSNIPILMLTALDDEPTQAASFDEQADDYITKPFSMLLLGKRVTALLRRCGKSPELKQIQMGDITVDFGGYTASGPGGPIDLTPKEIDLLKLLIEHKGLVLTRSQILDELWGYDYPIIDRTIDTYIKNLRKKLSLNRIVTVKGVGYKYEEHP</sequence>
<evidence type="ECO:0000259" key="11">
    <source>
        <dbReference type="PROSITE" id="PS51755"/>
    </source>
</evidence>
<keyword evidence="5 9" id="KW-0238">DNA-binding</keyword>
<proteinExistence type="predicted"/>
<gene>
    <name evidence="12" type="ORF">ADH66_05210</name>
    <name evidence="13" type="ORF">I5Q82_15290</name>
</gene>
<dbReference type="GO" id="GO:0006355">
    <property type="term" value="P:regulation of DNA-templated transcription"/>
    <property type="evidence" value="ECO:0007669"/>
    <property type="project" value="InterPro"/>
</dbReference>
<dbReference type="GO" id="GO:0005829">
    <property type="term" value="C:cytosol"/>
    <property type="evidence" value="ECO:0007669"/>
    <property type="project" value="TreeGrafter"/>
</dbReference>
<dbReference type="PANTHER" id="PTHR48111">
    <property type="entry name" value="REGULATOR OF RPOS"/>
    <property type="match status" value="1"/>
</dbReference>
<evidence type="ECO:0000256" key="4">
    <source>
        <dbReference type="ARBA" id="ARBA00023015"/>
    </source>
</evidence>
<dbReference type="InterPro" id="IPR039420">
    <property type="entry name" value="WalR-like"/>
</dbReference>
<comment type="function">
    <text evidence="7">May play the central regulatory role in sporulation. It may be an element of the effector pathway responsible for the activation of sporulation genes in response to nutritional stress. Spo0A may act in concert with spo0H (a sigma factor) to control the expression of some genes that are critical to the sporulation process.</text>
</comment>
<evidence type="ECO:0000256" key="5">
    <source>
        <dbReference type="ARBA" id="ARBA00023125"/>
    </source>
</evidence>
<evidence type="ECO:0000313" key="13">
    <source>
        <dbReference type="EMBL" id="QQR29398.1"/>
    </source>
</evidence>
<dbReference type="SMART" id="SM00448">
    <property type="entry name" value="REC"/>
    <property type="match status" value="1"/>
</dbReference>
<evidence type="ECO:0000313" key="12">
    <source>
        <dbReference type="EMBL" id="ASB40110.1"/>
    </source>
</evidence>
<evidence type="ECO:0000256" key="7">
    <source>
        <dbReference type="ARBA" id="ARBA00024867"/>
    </source>
</evidence>
<keyword evidence="3" id="KW-0902">Two-component regulatory system</keyword>
<protein>
    <recommendedName>
        <fullName evidence="1">Stage 0 sporulation protein A homolog</fullName>
    </recommendedName>
</protein>
<dbReference type="SMART" id="SM00862">
    <property type="entry name" value="Trans_reg_C"/>
    <property type="match status" value="1"/>
</dbReference>
<evidence type="ECO:0000256" key="1">
    <source>
        <dbReference type="ARBA" id="ARBA00018672"/>
    </source>
</evidence>
<evidence type="ECO:0000256" key="2">
    <source>
        <dbReference type="ARBA" id="ARBA00022553"/>
    </source>
</evidence>
<dbReference type="Proteomes" id="UP000596035">
    <property type="component" value="Chromosome"/>
</dbReference>
<evidence type="ECO:0000256" key="3">
    <source>
        <dbReference type="ARBA" id="ARBA00023012"/>
    </source>
</evidence>
<dbReference type="EMBL" id="CP065321">
    <property type="protein sequence ID" value="QQR29398.1"/>
    <property type="molecule type" value="Genomic_DNA"/>
</dbReference>
<dbReference type="Pfam" id="PF00072">
    <property type="entry name" value="Response_reg"/>
    <property type="match status" value="1"/>
</dbReference>
<evidence type="ECO:0000256" key="8">
    <source>
        <dbReference type="PROSITE-ProRule" id="PRU00169"/>
    </source>
</evidence>
<dbReference type="RefSeq" id="WP_066534794.1">
    <property type="nucleotide sequence ID" value="NZ_CP021422.1"/>
</dbReference>
<dbReference type="AlphaFoldDB" id="A0A1Z2XNV2"/>
<name>A0A1Z2XNV2_9FIRM</name>